<feature type="region of interest" description="Disordered" evidence="1">
    <location>
        <begin position="1"/>
        <end position="39"/>
    </location>
</feature>
<evidence type="ECO:0000256" key="1">
    <source>
        <dbReference type="SAM" id="MobiDB-lite"/>
    </source>
</evidence>
<evidence type="ECO:0000313" key="3">
    <source>
        <dbReference type="Proteomes" id="UP000789901"/>
    </source>
</evidence>
<feature type="non-terminal residue" evidence="2">
    <location>
        <position position="1"/>
    </location>
</feature>
<gene>
    <name evidence="2" type="ORF">GMARGA_LOCUS16713</name>
</gene>
<dbReference type="EMBL" id="CAJVQB010012245">
    <property type="protein sequence ID" value="CAG8754017.1"/>
    <property type="molecule type" value="Genomic_DNA"/>
</dbReference>
<keyword evidence="3" id="KW-1185">Reference proteome</keyword>
<proteinExistence type="predicted"/>
<dbReference type="Proteomes" id="UP000789901">
    <property type="component" value="Unassembled WGS sequence"/>
</dbReference>
<evidence type="ECO:0000313" key="2">
    <source>
        <dbReference type="EMBL" id="CAG8754017.1"/>
    </source>
</evidence>
<protein>
    <submittedName>
        <fullName evidence="2">8019_t:CDS:1</fullName>
    </submittedName>
</protein>
<accession>A0ABN7VBK2</accession>
<feature type="compositionally biased region" description="Basic and acidic residues" evidence="1">
    <location>
        <begin position="26"/>
        <end position="39"/>
    </location>
</feature>
<name>A0ABN7VBK2_GIGMA</name>
<organism evidence="2 3">
    <name type="scientific">Gigaspora margarita</name>
    <dbReference type="NCBI Taxonomy" id="4874"/>
    <lineage>
        <taxon>Eukaryota</taxon>
        <taxon>Fungi</taxon>
        <taxon>Fungi incertae sedis</taxon>
        <taxon>Mucoromycota</taxon>
        <taxon>Glomeromycotina</taxon>
        <taxon>Glomeromycetes</taxon>
        <taxon>Diversisporales</taxon>
        <taxon>Gigasporaceae</taxon>
        <taxon>Gigaspora</taxon>
    </lineage>
</organism>
<reference evidence="2 3" key="1">
    <citation type="submission" date="2021-06" db="EMBL/GenBank/DDBJ databases">
        <authorList>
            <person name="Kallberg Y."/>
            <person name="Tangrot J."/>
            <person name="Rosling A."/>
        </authorList>
    </citation>
    <scope>NUCLEOTIDE SEQUENCE [LARGE SCALE GENOMIC DNA]</scope>
    <source>
        <strain evidence="2 3">120-4 pot B 10/14</strain>
    </source>
</reference>
<sequence length="39" mass="4432">QTPTQNEDTGKRDNCKAKYQPKMKTPAKETIVEPNTDPK</sequence>
<comment type="caution">
    <text evidence="2">The sequence shown here is derived from an EMBL/GenBank/DDBJ whole genome shotgun (WGS) entry which is preliminary data.</text>
</comment>